<dbReference type="PANTHER" id="PTHR31140:SF73">
    <property type="entry name" value="B3 DOMAIN-CONTAINING TRANSCRIPTION FACTOR FUS3"/>
    <property type="match status" value="1"/>
</dbReference>
<proteinExistence type="predicted"/>
<organism evidence="8 9">
    <name type="scientific">Papaver somniferum</name>
    <name type="common">Opium poppy</name>
    <dbReference type="NCBI Taxonomy" id="3469"/>
    <lineage>
        <taxon>Eukaryota</taxon>
        <taxon>Viridiplantae</taxon>
        <taxon>Streptophyta</taxon>
        <taxon>Embryophyta</taxon>
        <taxon>Tracheophyta</taxon>
        <taxon>Spermatophyta</taxon>
        <taxon>Magnoliopsida</taxon>
        <taxon>Ranunculales</taxon>
        <taxon>Papaveraceae</taxon>
        <taxon>Papaveroideae</taxon>
        <taxon>Papaver</taxon>
    </lineage>
</organism>
<dbReference type="OMA" id="PAMDNEM"/>
<keyword evidence="5" id="KW-0539">Nucleus</keyword>
<gene>
    <name evidence="8" type="ORF">C5167_022038</name>
</gene>
<dbReference type="PANTHER" id="PTHR31140">
    <property type="entry name" value="B3 DOMAIN-CONTAINING TRANSCRIPTION FACTOR ABI3"/>
    <property type="match status" value="1"/>
</dbReference>
<dbReference type="OrthoDB" id="757982at2759"/>
<feature type="domain" description="TF-B3" evidence="7">
    <location>
        <begin position="123"/>
        <end position="225"/>
    </location>
</feature>
<comment type="subcellular location">
    <subcellularLocation>
        <location evidence="1">Nucleus</location>
    </subcellularLocation>
</comment>
<evidence type="ECO:0000256" key="6">
    <source>
        <dbReference type="SAM" id="MobiDB-lite"/>
    </source>
</evidence>
<accession>A0A4Y7JGQ1</accession>
<keyword evidence="2" id="KW-0805">Transcription regulation</keyword>
<dbReference type="SMART" id="SM01019">
    <property type="entry name" value="B3"/>
    <property type="match status" value="1"/>
</dbReference>
<dbReference type="InterPro" id="IPR003340">
    <property type="entry name" value="B3_DNA-bd"/>
</dbReference>
<dbReference type="Gene3D" id="2.40.330.10">
    <property type="entry name" value="DNA-binding pseudobarrel domain"/>
    <property type="match status" value="1"/>
</dbReference>
<dbReference type="Proteomes" id="UP000316621">
    <property type="component" value="Chromosome 5"/>
</dbReference>
<feature type="region of interest" description="Disordered" evidence="6">
    <location>
        <begin position="1"/>
        <end position="33"/>
    </location>
</feature>
<evidence type="ECO:0000256" key="5">
    <source>
        <dbReference type="ARBA" id="ARBA00023242"/>
    </source>
</evidence>
<dbReference type="SUPFAM" id="SSF101936">
    <property type="entry name" value="DNA-binding pseudobarrel domain"/>
    <property type="match status" value="1"/>
</dbReference>
<evidence type="ECO:0000256" key="4">
    <source>
        <dbReference type="ARBA" id="ARBA00023163"/>
    </source>
</evidence>
<evidence type="ECO:0000256" key="3">
    <source>
        <dbReference type="ARBA" id="ARBA00023125"/>
    </source>
</evidence>
<keyword evidence="9" id="KW-1185">Reference proteome</keyword>
<feature type="compositionally biased region" description="Basic and acidic residues" evidence="6">
    <location>
        <begin position="16"/>
        <end position="31"/>
    </location>
</feature>
<dbReference type="InterPro" id="IPR044800">
    <property type="entry name" value="LEC2-like"/>
</dbReference>
<dbReference type="EMBL" id="CM010719">
    <property type="protein sequence ID" value="RZC60273.1"/>
    <property type="molecule type" value="Genomic_DNA"/>
</dbReference>
<evidence type="ECO:0000256" key="1">
    <source>
        <dbReference type="ARBA" id="ARBA00004123"/>
    </source>
</evidence>
<reference evidence="8 9" key="1">
    <citation type="journal article" date="2018" name="Science">
        <title>The opium poppy genome and morphinan production.</title>
        <authorList>
            <person name="Guo L."/>
            <person name="Winzer T."/>
            <person name="Yang X."/>
            <person name="Li Y."/>
            <person name="Ning Z."/>
            <person name="He Z."/>
            <person name="Teodor R."/>
            <person name="Lu Y."/>
            <person name="Bowser T.A."/>
            <person name="Graham I.A."/>
            <person name="Ye K."/>
        </authorList>
    </citation>
    <scope>NUCLEOTIDE SEQUENCE [LARGE SCALE GENOMIC DNA]</scope>
    <source>
        <strain evidence="9">cv. HN1</strain>
        <tissue evidence="8">Leaves</tissue>
    </source>
</reference>
<dbReference type="AlphaFoldDB" id="A0A4Y7JGQ1"/>
<keyword evidence="3" id="KW-0238">DNA-binding</keyword>
<protein>
    <recommendedName>
        <fullName evidence="7">TF-B3 domain-containing protein</fullName>
    </recommendedName>
</protein>
<evidence type="ECO:0000259" key="7">
    <source>
        <dbReference type="PROSITE" id="PS50863"/>
    </source>
</evidence>
<dbReference type="PROSITE" id="PS50863">
    <property type="entry name" value="B3"/>
    <property type="match status" value="1"/>
</dbReference>
<dbReference type="GO" id="GO:0003677">
    <property type="term" value="F:DNA binding"/>
    <property type="evidence" value="ECO:0007669"/>
    <property type="project" value="UniProtKB-KW"/>
</dbReference>
<dbReference type="CDD" id="cd10017">
    <property type="entry name" value="B3_DNA"/>
    <property type="match status" value="1"/>
</dbReference>
<feature type="compositionally biased region" description="Low complexity" evidence="6">
    <location>
        <begin position="80"/>
        <end position="90"/>
    </location>
</feature>
<dbReference type="GO" id="GO:0003700">
    <property type="term" value="F:DNA-binding transcription factor activity"/>
    <property type="evidence" value="ECO:0007669"/>
    <property type="project" value="InterPro"/>
</dbReference>
<dbReference type="Gramene" id="RZC60273">
    <property type="protein sequence ID" value="RZC60273"/>
    <property type="gene ID" value="C5167_022038"/>
</dbReference>
<dbReference type="Pfam" id="PF02362">
    <property type="entry name" value="B3"/>
    <property type="match status" value="1"/>
</dbReference>
<evidence type="ECO:0000313" key="8">
    <source>
        <dbReference type="EMBL" id="RZC60273.1"/>
    </source>
</evidence>
<feature type="region of interest" description="Disordered" evidence="6">
    <location>
        <begin position="75"/>
        <end position="106"/>
    </location>
</feature>
<dbReference type="GO" id="GO:0005634">
    <property type="term" value="C:nucleus"/>
    <property type="evidence" value="ECO:0007669"/>
    <property type="project" value="UniProtKB-SubCell"/>
</dbReference>
<feature type="compositionally biased region" description="Polar residues" evidence="6">
    <location>
        <begin position="91"/>
        <end position="106"/>
    </location>
</feature>
<evidence type="ECO:0000256" key="2">
    <source>
        <dbReference type="ARBA" id="ARBA00023015"/>
    </source>
</evidence>
<keyword evidence="4" id="KW-0804">Transcription</keyword>
<dbReference type="InterPro" id="IPR015300">
    <property type="entry name" value="DNA-bd_pseudobarrel_sf"/>
</dbReference>
<name>A0A4Y7JGQ1_PAPSO</name>
<evidence type="ECO:0000313" key="9">
    <source>
        <dbReference type="Proteomes" id="UP000316621"/>
    </source>
</evidence>
<sequence>MAGVSSRTKFVTMVGDNKKREEEADDHELNRSRTSHRLLTAEFRIATSFEGTNRKKRNARQRRITVNTNFCFGTAGAGGPSSSSSSGSSPILQTNSEAQTIPSLTRSIQPSSEVEVRRLRFLLQKELRHSDVSSLGRIVLPKKAAETYLPKLNIKDGIFLSMDDINGLQVWNFKYRFWPNNNSRMYILENTGEFVRFHDLRIGDYMMLYIDDQSQKFIIRGRKASDQDIYSDYRRNGFDSSNFQFSLDSEVNKSNYFYVNCPTIDEMGMSYFFNDTIPDHFPLEVPGATLPNFQSLEPVTGFGSVDNLSLDDFP</sequence>
<dbReference type="STRING" id="3469.A0A4Y7JGQ1"/>